<keyword evidence="3" id="KW-1185">Reference proteome</keyword>
<proteinExistence type="predicted"/>
<feature type="compositionally biased region" description="Pro residues" evidence="1">
    <location>
        <begin position="1"/>
        <end position="11"/>
    </location>
</feature>
<gene>
    <name evidence="2" type="ORF">SK128_020651</name>
</gene>
<feature type="compositionally biased region" description="Basic and acidic residues" evidence="1">
    <location>
        <begin position="12"/>
        <end position="21"/>
    </location>
</feature>
<evidence type="ECO:0000256" key="1">
    <source>
        <dbReference type="SAM" id="MobiDB-lite"/>
    </source>
</evidence>
<comment type="caution">
    <text evidence="2">The sequence shown here is derived from an EMBL/GenBank/DDBJ whole genome shotgun (WGS) entry which is preliminary data.</text>
</comment>
<dbReference type="EMBL" id="JAXCGZ010005817">
    <property type="protein sequence ID" value="KAK7080709.1"/>
    <property type="molecule type" value="Genomic_DNA"/>
</dbReference>
<feature type="region of interest" description="Disordered" evidence="1">
    <location>
        <begin position="1"/>
        <end position="31"/>
    </location>
</feature>
<name>A0AAN9AAM6_HALRR</name>
<evidence type="ECO:0000313" key="2">
    <source>
        <dbReference type="EMBL" id="KAK7080709.1"/>
    </source>
</evidence>
<feature type="region of interest" description="Disordered" evidence="1">
    <location>
        <begin position="136"/>
        <end position="168"/>
    </location>
</feature>
<feature type="compositionally biased region" description="Low complexity" evidence="1">
    <location>
        <begin position="148"/>
        <end position="162"/>
    </location>
</feature>
<sequence length="268" mass="30541">MEKQKPPSPPEPSREGEENAGRHPPPLRMSREVKFVAPLQRRNSDTQEYVQQRENLALAQDIAKQPKAGTGSIPTRDFGKSVLKKLKRRATVTPDFFEKQNHDEFVGSDHLPMQTFLANSNLEAAVPSTSYTNRYFLTDENGDESHTNSKSSINDDNNNNSNELGNPTAPQQFRKVVQESTALLNEISRKSRKRRPCWEGLVRSLRALWLNEPYLSRRSSVLLFWHIDPRDGVHISTKARADGEYVVAINENKPKPTHQNSILKFLFP</sequence>
<dbReference type="Proteomes" id="UP001381693">
    <property type="component" value="Unassembled WGS sequence"/>
</dbReference>
<reference evidence="2 3" key="1">
    <citation type="submission" date="2023-11" db="EMBL/GenBank/DDBJ databases">
        <title>Halocaridina rubra genome assembly.</title>
        <authorList>
            <person name="Smith C."/>
        </authorList>
    </citation>
    <scope>NUCLEOTIDE SEQUENCE [LARGE SCALE GENOMIC DNA]</scope>
    <source>
        <strain evidence="2">EP-1</strain>
        <tissue evidence="2">Whole</tissue>
    </source>
</reference>
<accession>A0AAN9AAM6</accession>
<dbReference type="AlphaFoldDB" id="A0AAN9AAM6"/>
<organism evidence="2 3">
    <name type="scientific">Halocaridina rubra</name>
    <name type="common">Hawaiian red shrimp</name>
    <dbReference type="NCBI Taxonomy" id="373956"/>
    <lineage>
        <taxon>Eukaryota</taxon>
        <taxon>Metazoa</taxon>
        <taxon>Ecdysozoa</taxon>
        <taxon>Arthropoda</taxon>
        <taxon>Crustacea</taxon>
        <taxon>Multicrustacea</taxon>
        <taxon>Malacostraca</taxon>
        <taxon>Eumalacostraca</taxon>
        <taxon>Eucarida</taxon>
        <taxon>Decapoda</taxon>
        <taxon>Pleocyemata</taxon>
        <taxon>Caridea</taxon>
        <taxon>Atyoidea</taxon>
        <taxon>Atyidae</taxon>
        <taxon>Halocaridina</taxon>
    </lineage>
</organism>
<protein>
    <submittedName>
        <fullName evidence="2">Uncharacterized protein</fullName>
    </submittedName>
</protein>
<evidence type="ECO:0000313" key="3">
    <source>
        <dbReference type="Proteomes" id="UP001381693"/>
    </source>
</evidence>